<dbReference type="Pfam" id="PF01841">
    <property type="entry name" value="Transglut_core"/>
    <property type="match status" value="1"/>
</dbReference>
<evidence type="ECO:0000259" key="1">
    <source>
        <dbReference type="SMART" id="SM00460"/>
    </source>
</evidence>
<reference evidence="2 3" key="1">
    <citation type="submission" date="2019-06" db="EMBL/GenBank/DDBJ databases">
        <title>Draft genome sequence of [Clostridium] clostridioforme NBRC 113352.</title>
        <authorList>
            <person name="Miura T."/>
            <person name="Furukawa M."/>
            <person name="Shimamura M."/>
            <person name="Ohyama Y."/>
            <person name="Yamazoe A."/>
            <person name="Kawasaki H."/>
        </authorList>
    </citation>
    <scope>NUCLEOTIDE SEQUENCE [LARGE SCALE GENOMIC DNA]</scope>
    <source>
        <strain evidence="2 3">NBRC 113352</strain>
    </source>
</reference>
<feature type="domain" description="Transglutaminase-like" evidence="1">
    <location>
        <begin position="18"/>
        <end position="79"/>
    </location>
</feature>
<dbReference type="InterPro" id="IPR038765">
    <property type="entry name" value="Papain-like_cys_pep_sf"/>
</dbReference>
<dbReference type="EMBL" id="BJLB01000001">
    <property type="protein sequence ID" value="GEA36455.1"/>
    <property type="molecule type" value="Genomic_DNA"/>
</dbReference>
<evidence type="ECO:0000313" key="3">
    <source>
        <dbReference type="Proteomes" id="UP000315200"/>
    </source>
</evidence>
<proteinExistence type="predicted"/>
<dbReference type="SMART" id="SM00460">
    <property type="entry name" value="TGc"/>
    <property type="match status" value="1"/>
</dbReference>
<dbReference type="InterPro" id="IPR002931">
    <property type="entry name" value="Transglutaminase-like"/>
</dbReference>
<accession>A0A829W213</accession>
<name>A0A829W213_9FIRM</name>
<dbReference type="Gene3D" id="3.10.620.30">
    <property type="match status" value="1"/>
</dbReference>
<protein>
    <recommendedName>
        <fullName evidence="1">Transglutaminase-like domain-containing protein</fullName>
    </recommendedName>
</protein>
<evidence type="ECO:0000313" key="2">
    <source>
        <dbReference type="EMBL" id="GEA36455.1"/>
    </source>
</evidence>
<dbReference type="PANTHER" id="PTHR38339:SF1">
    <property type="entry name" value="TRANSGLUTAMINASE-LIKE DOMAIN-CONTAINING PROTEIN"/>
    <property type="match status" value="1"/>
</dbReference>
<dbReference type="SUPFAM" id="SSF54001">
    <property type="entry name" value="Cysteine proteinases"/>
    <property type="match status" value="1"/>
</dbReference>
<organism evidence="2 3">
    <name type="scientific">Enterocloster clostridioformis</name>
    <dbReference type="NCBI Taxonomy" id="1531"/>
    <lineage>
        <taxon>Bacteria</taxon>
        <taxon>Bacillati</taxon>
        <taxon>Bacillota</taxon>
        <taxon>Clostridia</taxon>
        <taxon>Lachnospirales</taxon>
        <taxon>Lachnospiraceae</taxon>
        <taxon>Enterocloster</taxon>
    </lineage>
</organism>
<dbReference type="PANTHER" id="PTHR38339">
    <property type="entry name" value="TRANSGLUTAMINASE DOMAIN PROTEIN"/>
    <property type="match status" value="1"/>
</dbReference>
<sequence length="159" mass="18392">MYSFVRSYFTLTDIPQYAASSMKGDCGVQALLFITLCRETGIPARWQAGLYTSPFEISCHDWAQFYTNAHGWRCADCSFGGAAYREGDTQRWDFYFGNLDPFRLPAAREFGYEFEPPMTHLRNDPYDNQMGEAEYGDRSLLEEEYSTGYEMISLEDITY</sequence>
<gene>
    <name evidence="2" type="ORF">Ccl03g_21680</name>
</gene>
<dbReference type="AlphaFoldDB" id="A0A829W213"/>
<comment type="caution">
    <text evidence="2">The sequence shown here is derived from an EMBL/GenBank/DDBJ whole genome shotgun (WGS) entry which is preliminary data.</text>
</comment>
<dbReference type="Proteomes" id="UP000315200">
    <property type="component" value="Unassembled WGS sequence"/>
</dbReference>